<protein>
    <submittedName>
        <fullName evidence="3">Het domain-containing</fullName>
    </submittedName>
</protein>
<gene>
    <name evidence="3" type="ORF">FSPOR_1692</name>
</gene>
<dbReference type="AlphaFoldDB" id="A0A395SNG7"/>
<evidence type="ECO:0000313" key="4">
    <source>
        <dbReference type="Proteomes" id="UP000266152"/>
    </source>
</evidence>
<comment type="caution">
    <text evidence="3">The sequence shown here is derived from an EMBL/GenBank/DDBJ whole genome shotgun (WGS) entry which is preliminary data.</text>
</comment>
<proteinExistence type="predicted"/>
<feature type="domain" description="Heterokaryon incompatibility" evidence="2">
    <location>
        <begin position="78"/>
        <end position="222"/>
    </location>
</feature>
<feature type="region of interest" description="Disordered" evidence="1">
    <location>
        <begin position="1"/>
        <end position="39"/>
    </location>
</feature>
<dbReference type="InterPro" id="IPR052895">
    <property type="entry name" value="HetReg/Transcr_Mod"/>
</dbReference>
<dbReference type="PANTHER" id="PTHR24148:SF73">
    <property type="entry name" value="HET DOMAIN PROTEIN (AFU_ORTHOLOGUE AFUA_8G01020)"/>
    <property type="match status" value="1"/>
</dbReference>
<evidence type="ECO:0000313" key="3">
    <source>
        <dbReference type="EMBL" id="RGP73998.1"/>
    </source>
</evidence>
<dbReference type="InterPro" id="IPR010730">
    <property type="entry name" value="HET"/>
</dbReference>
<dbReference type="EMBL" id="PXOF01000023">
    <property type="protein sequence ID" value="RGP73998.1"/>
    <property type="molecule type" value="Genomic_DNA"/>
</dbReference>
<evidence type="ECO:0000259" key="2">
    <source>
        <dbReference type="Pfam" id="PF06985"/>
    </source>
</evidence>
<reference evidence="3 4" key="1">
    <citation type="journal article" date="2018" name="PLoS Pathog.">
        <title>Evolution of structural diversity of trichothecenes, a family of toxins produced by plant pathogenic and entomopathogenic fungi.</title>
        <authorList>
            <person name="Proctor R.H."/>
            <person name="McCormick S.P."/>
            <person name="Kim H.S."/>
            <person name="Cardoza R.E."/>
            <person name="Stanley A.M."/>
            <person name="Lindo L."/>
            <person name="Kelly A."/>
            <person name="Brown D.W."/>
            <person name="Lee T."/>
            <person name="Vaughan M.M."/>
            <person name="Alexander N.J."/>
            <person name="Busman M."/>
            <person name="Gutierrez S."/>
        </authorList>
    </citation>
    <scope>NUCLEOTIDE SEQUENCE [LARGE SCALE GENOMIC DNA]</scope>
    <source>
        <strain evidence="3 4">NRRL 3299</strain>
    </source>
</reference>
<name>A0A395SNG7_FUSSP</name>
<sequence length="601" mass="68116">MNEGTVAMNQTENSTNQTQGPGAGNVSGHSLGQPPSLYDRLDPDQDRMRLLQIKEAANDSDPITCVLSQDIFGDRPKFDALSYMWGCDKAEQKITLNGHEFSIRQNLWDALQYLRKHCHRRYYWIDAVCINQSDIDERNKQVRIMHHIYFRAQTVVVWLGKKYSGYEATLPHLRTLGHGNTGDGETTPESTPELSRTDVAVRNLAIDLCNDAYWKRLWIIQEIGLAQEIKVCFGNSAVEWKQFTHFLRMHNLGSDGPVRLERQREERYTGSNTLLHLLSAHREAECQDRKDKVYGLLGMASDARCFDIDYNKSRLEIWTDVMEFMNLNSLFSNEDVIAVGDLVKFLLMGAECDPLQQILRTYAPGNQNEKIITGTNDHRAFQLQGAMLGCVISVGPQPKEIIGKLDVVDKWTQQVQENYRNDLGEAHKESDALIRTILDLDNDSLLTKCFDCRSILQWERLYHRGDKTAEWMMELQSKAHSPDKKDSSPATQVSANNSRLFQMSGQDSTPWKLGLGSSDIRVGDLICWLEFPRRAVVVRAAIVRTASGARRGTFQVVGTAVVAADLKESRLGCSQRRNWSDGNLGLNILMDARTIFVLLAN</sequence>
<dbReference type="STRING" id="5514.A0A395SNG7"/>
<dbReference type="PANTHER" id="PTHR24148">
    <property type="entry name" value="ANKYRIN REPEAT DOMAIN-CONTAINING PROTEIN 39 HOMOLOG-RELATED"/>
    <property type="match status" value="1"/>
</dbReference>
<dbReference type="Pfam" id="PF06985">
    <property type="entry name" value="HET"/>
    <property type="match status" value="1"/>
</dbReference>
<dbReference type="Proteomes" id="UP000266152">
    <property type="component" value="Unassembled WGS sequence"/>
</dbReference>
<feature type="compositionally biased region" description="Polar residues" evidence="1">
    <location>
        <begin position="7"/>
        <end position="20"/>
    </location>
</feature>
<organism evidence="3 4">
    <name type="scientific">Fusarium sporotrichioides</name>
    <dbReference type="NCBI Taxonomy" id="5514"/>
    <lineage>
        <taxon>Eukaryota</taxon>
        <taxon>Fungi</taxon>
        <taxon>Dikarya</taxon>
        <taxon>Ascomycota</taxon>
        <taxon>Pezizomycotina</taxon>
        <taxon>Sordariomycetes</taxon>
        <taxon>Hypocreomycetidae</taxon>
        <taxon>Hypocreales</taxon>
        <taxon>Nectriaceae</taxon>
        <taxon>Fusarium</taxon>
    </lineage>
</organism>
<accession>A0A395SNG7</accession>
<keyword evidence="4" id="KW-1185">Reference proteome</keyword>
<evidence type="ECO:0000256" key="1">
    <source>
        <dbReference type="SAM" id="MobiDB-lite"/>
    </source>
</evidence>